<feature type="region of interest" description="Disordered" evidence="1">
    <location>
        <begin position="327"/>
        <end position="362"/>
    </location>
</feature>
<evidence type="ECO:0000313" key="3">
    <source>
        <dbReference type="Proteomes" id="UP000076154"/>
    </source>
</evidence>
<feature type="compositionally biased region" description="Polar residues" evidence="1">
    <location>
        <begin position="351"/>
        <end position="362"/>
    </location>
</feature>
<protein>
    <submittedName>
        <fullName evidence="2">Uncharacterized protein</fullName>
    </submittedName>
</protein>
<dbReference type="InParanoid" id="A0A369JVN6"/>
<dbReference type="AlphaFoldDB" id="A0A369JVN6"/>
<dbReference type="STRING" id="39966.A0A369JVN6"/>
<dbReference type="EMBL" id="LUEZ02000040">
    <property type="protein sequence ID" value="RDB25858.1"/>
    <property type="molecule type" value="Genomic_DNA"/>
</dbReference>
<feature type="region of interest" description="Disordered" evidence="1">
    <location>
        <begin position="43"/>
        <end position="102"/>
    </location>
</feature>
<sequence length="362" mass="41171">MTCPQSECHTRHISTSYSFTNDRHYTSRWHWWKNTHIFDKRREARVTGDQTGDDEERSNSAADEDKQLEDDTDGDNAGTTIQSRAPTPGDEDQATADGDDTQELHDTLKAMSRDEFSRMMTLAPRLLGSLIREPVENGDSLRRSAAGEKKLLWMAADEKPATGIDRRYEVPDCVVELIANGIHLPLTLLTSEIIERFHTDPSSIKTKTVVDVASAGGKKKTVLDVGAYPLECDLLLGQFSEAWQNLLSVFNQICDPAILEKMKTHHSFLMGVEDWERNYESTLLFNIDVQRRYTHTRQAFDGPTYLHHYNEIRIEVLQKSVEASLTHVSRKHDANRSPTITSRFSPYPPTLQRTSFPNSKSF</sequence>
<gene>
    <name evidence="2" type="ORF">Hypma_006838</name>
</gene>
<evidence type="ECO:0000256" key="1">
    <source>
        <dbReference type="SAM" id="MobiDB-lite"/>
    </source>
</evidence>
<keyword evidence="3" id="KW-1185">Reference proteome</keyword>
<reference evidence="2" key="1">
    <citation type="submission" date="2018-04" db="EMBL/GenBank/DDBJ databases">
        <title>Whole genome sequencing of Hypsizygus marmoreus.</title>
        <authorList>
            <person name="Choi I.-G."/>
            <person name="Min B."/>
            <person name="Kim J.-G."/>
            <person name="Kim S."/>
            <person name="Oh Y.-L."/>
            <person name="Kong W.-S."/>
            <person name="Park H."/>
            <person name="Jeong J."/>
            <person name="Song E.-S."/>
        </authorList>
    </citation>
    <scope>NUCLEOTIDE SEQUENCE [LARGE SCALE GENOMIC DNA]</scope>
    <source>
        <strain evidence="2">51987-8</strain>
    </source>
</reference>
<name>A0A369JVN6_HYPMA</name>
<evidence type="ECO:0000313" key="2">
    <source>
        <dbReference type="EMBL" id="RDB25858.1"/>
    </source>
</evidence>
<proteinExistence type="predicted"/>
<organism evidence="2 3">
    <name type="scientific">Hypsizygus marmoreus</name>
    <name type="common">White beech mushroom</name>
    <name type="synonym">Agaricus marmoreus</name>
    <dbReference type="NCBI Taxonomy" id="39966"/>
    <lineage>
        <taxon>Eukaryota</taxon>
        <taxon>Fungi</taxon>
        <taxon>Dikarya</taxon>
        <taxon>Basidiomycota</taxon>
        <taxon>Agaricomycotina</taxon>
        <taxon>Agaricomycetes</taxon>
        <taxon>Agaricomycetidae</taxon>
        <taxon>Agaricales</taxon>
        <taxon>Tricholomatineae</taxon>
        <taxon>Lyophyllaceae</taxon>
        <taxon>Hypsizygus</taxon>
    </lineage>
</organism>
<accession>A0A369JVN6</accession>
<dbReference type="Proteomes" id="UP000076154">
    <property type="component" value="Unassembled WGS sequence"/>
</dbReference>
<feature type="compositionally biased region" description="Acidic residues" evidence="1">
    <location>
        <begin position="89"/>
        <end position="101"/>
    </location>
</feature>
<dbReference type="OrthoDB" id="3018720at2759"/>
<comment type="caution">
    <text evidence="2">The sequence shown here is derived from an EMBL/GenBank/DDBJ whole genome shotgun (WGS) entry which is preliminary data.</text>
</comment>